<dbReference type="NCBIfam" id="TIGR00055">
    <property type="entry name" value="uppS"/>
    <property type="match status" value="1"/>
</dbReference>
<gene>
    <name evidence="3" type="ORF">MKW98_000990</name>
</gene>
<dbReference type="CDD" id="cd00475">
    <property type="entry name" value="Cis_IPPS"/>
    <property type="match status" value="1"/>
</dbReference>
<comment type="similarity">
    <text evidence="2">Belongs to the UPP synthase family.</text>
</comment>
<organism evidence="3 4">
    <name type="scientific">Papaver atlanticum</name>
    <dbReference type="NCBI Taxonomy" id="357466"/>
    <lineage>
        <taxon>Eukaryota</taxon>
        <taxon>Viridiplantae</taxon>
        <taxon>Streptophyta</taxon>
        <taxon>Embryophyta</taxon>
        <taxon>Tracheophyta</taxon>
        <taxon>Spermatophyta</taxon>
        <taxon>Magnoliopsida</taxon>
        <taxon>Ranunculales</taxon>
        <taxon>Papaveraceae</taxon>
        <taxon>Papaveroideae</taxon>
        <taxon>Papaver</taxon>
    </lineage>
</organism>
<dbReference type="Gene3D" id="3.40.1180.10">
    <property type="entry name" value="Decaprenyl diphosphate synthase-like"/>
    <property type="match status" value="1"/>
</dbReference>
<dbReference type="Proteomes" id="UP001202328">
    <property type="component" value="Unassembled WGS sequence"/>
</dbReference>
<dbReference type="GO" id="GO:0045547">
    <property type="term" value="F:ditrans,polycis-polyprenyl diphosphate synthase [(2E,6E)-farnesyl diphosphate specific] activity"/>
    <property type="evidence" value="ECO:0007669"/>
    <property type="project" value="TreeGrafter"/>
</dbReference>
<accession>A0AAD4SF62</accession>
<dbReference type="InterPro" id="IPR036424">
    <property type="entry name" value="UPP_synth-like_sf"/>
</dbReference>
<protein>
    <recommendedName>
        <fullName evidence="2">Alkyl transferase</fullName>
        <ecNumber evidence="2">2.5.1.-</ecNumber>
    </recommendedName>
</protein>
<evidence type="ECO:0000313" key="3">
    <source>
        <dbReference type="EMBL" id="KAI3900090.1"/>
    </source>
</evidence>
<name>A0AAD4SF62_9MAGN</name>
<proteinExistence type="inferred from homology"/>
<evidence type="ECO:0000256" key="1">
    <source>
        <dbReference type="ARBA" id="ARBA00022679"/>
    </source>
</evidence>
<dbReference type="PANTHER" id="PTHR10291:SF0">
    <property type="entry name" value="DEHYDRODOLICHYL DIPHOSPHATE SYNTHASE 2"/>
    <property type="match status" value="1"/>
</dbReference>
<dbReference type="SUPFAM" id="SSF64005">
    <property type="entry name" value="Undecaprenyl diphosphate synthase"/>
    <property type="match status" value="1"/>
</dbReference>
<dbReference type="InterPro" id="IPR001441">
    <property type="entry name" value="UPP_synth-like"/>
</dbReference>
<dbReference type="GO" id="GO:0016094">
    <property type="term" value="P:polyprenol biosynthetic process"/>
    <property type="evidence" value="ECO:0007669"/>
    <property type="project" value="TreeGrafter"/>
</dbReference>
<keyword evidence="1 2" id="KW-0808">Transferase</keyword>
<comment type="caution">
    <text evidence="3">The sequence shown here is derived from an EMBL/GenBank/DDBJ whole genome shotgun (WGS) entry which is preliminary data.</text>
</comment>
<dbReference type="Pfam" id="PF01255">
    <property type="entry name" value="Prenyltransf"/>
    <property type="match status" value="1"/>
</dbReference>
<sequence>METTINPTMLLSTGRVRPKLTLSYTEMAANSDAKISLENELPAGLIRERIPKHVAVIMDGNRRWAKKNGLPPKSGHTAMVPRLMEVVGLCCTWGIRVLTVYAFSTENWTRPQMEMDFLKGLFERMLQEHEENFMRNEVRVSIIGNPIKLPVSLQDQITKTTDTTKKNSKVHLLLAINYGGRDDILQACRNISHKVKDGLVKPEDVNESLFNNELGTSNTEFPYPDLLIRTSGEFPYHSDITLSRQVQYWHEYLLGARRFIV</sequence>
<dbReference type="EC" id="2.5.1.-" evidence="2"/>
<dbReference type="EMBL" id="JAJJMB010011750">
    <property type="protein sequence ID" value="KAI3900090.1"/>
    <property type="molecule type" value="Genomic_DNA"/>
</dbReference>
<keyword evidence="4" id="KW-1185">Reference proteome</keyword>
<dbReference type="AlphaFoldDB" id="A0AAD4SF62"/>
<evidence type="ECO:0000313" key="4">
    <source>
        <dbReference type="Proteomes" id="UP001202328"/>
    </source>
</evidence>
<evidence type="ECO:0000256" key="2">
    <source>
        <dbReference type="RuleBase" id="RU363018"/>
    </source>
</evidence>
<reference evidence="3" key="1">
    <citation type="submission" date="2022-04" db="EMBL/GenBank/DDBJ databases">
        <title>A functionally conserved STORR gene fusion in Papaver species that diverged 16.8 million years ago.</title>
        <authorList>
            <person name="Catania T."/>
        </authorList>
    </citation>
    <scope>NUCLEOTIDE SEQUENCE</scope>
    <source>
        <strain evidence="3">S-188037</strain>
    </source>
</reference>
<dbReference type="PANTHER" id="PTHR10291">
    <property type="entry name" value="DEHYDRODOLICHYL DIPHOSPHATE SYNTHASE FAMILY MEMBER"/>
    <property type="match status" value="1"/>
</dbReference>